<comment type="caution">
    <text evidence="1">The sequence shown here is derived from an EMBL/GenBank/DDBJ whole genome shotgun (WGS) entry which is preliminary data.</text>
</comment>
<accession>X0YAW3</accession>
<dbReference type="SUPFAM" id="SSF56042">
    <property type="entry name" value="PurM C-terminal domain-like"/>
    <property type="match status" value="1"/>
</dbReference>
<name>X0YAW3_9ZZZZ</name>
<feature type="non-terminal residue" evidence="1">
    <location>
        <position position="1"/>
    </location>
</feature>
<dbReference type="AlphaFoldDB" id="X0YAW3"/>
<proteinExistence type="predicted"/>
<protein>
    <submittedName>
        <fullName evidence="1">Uncharacterized protein</fullName>
    </submittedName>
</protein>
<dbReference type="EMBL" id="BARS01051038">
    <property type="protein sequence ID" value="GAG52975.1"/>
    <property type="molecule type" value="Genomic_DNA"/>
</dbReference>
<gene>
    <name evidence="1" type="ORF">S01H1_76083</name>
</gene>
<dbReference type="InterPro" id="IPR036676">
    <property type="entry name" value="PurM-like_C_sf"/>
</dbReference>
<sequence length="99" mass="11011">DDLPLHPGALQYADELLFPAMASKNQADHDAHVTFAPRLEHEMQLLAFCPETSGGLLISMPPHEVEPFLARYRVMGHQAWVIGEVLGGQPRIDVIRTVE</sequence>
<dbReference type="Gene3D" id="3.90.650.10">
    <property type="entry name" value="PurM-like C-terminal domain"/>
    <property type="match status" value="1"/>
</dbReference>
<evidence type="ECO:0000313" key="1">
    <source>
        <dbReference type="EMBL" id="GAG52975.1"/>
    </source>
</evidence>
<organism evidence="1">
    <name type="scientific">marine sediment metagenome</name>
    <dbReference type="NCBI Taxonomy" id="412755"/>
    <lineage>
        <taxon>unclassified sequences</taxon>
        <taxon>metagenomes</taxon>
        <taxon>ecological metagenomes</taxon>
    </lineage>
</organism>
<reference evidence="1" key="1">
    <citation type="journal article" date="2014" name="Front. Microbiol.">
        <title>High frequency of phylogenetically diverse reductive dehalogenase-homologous genes in deep subseafloor sedimentary metagenomes.</title>
        <authorList>
            <person name="Kawai M."/>
            <person name="Futagami T."/>
            <person name="Toyoda A."/>
            <person name="Takaki Y."/>
            <person name="Nishi S."/>
            <person name="Hori S."/>
            <person name="Arai W."/>
            <person name="Tsubouchi T."/>
            <person name="Morono Y."/>
            <person name="Uchiyama I."/>
            <person name="Ito T."/>
            <person name="Fujiyama A."/>
            <person name="Inagaki F."/>
            <person name="Takami H."/>
        </authorList>
    </citation>
    <scope>NUCLEOTIDE SEQUENCE</scope>
    <source>
        <strain evidence="1">Expedition CK06-06</strain>
    </source>
</reference>